<dbReference type="GO" id="GO:0045087">
    <property type="term" value="P:innate immune response"/>
    <property type="evidence" value="ECO:0007669"/>
    <property type="project" value="TreeGrafter"/>
</dbReference>
<evidence type="ECO:0000256" key="6">
    <source>
        <dbReference type="ARBA" id="ARBA00022729"/>
    </source>
</evidence>
<dbReference type="FunCoup" id="A0A383ZA21">
    <property type="interactions" value="138"/>
</dbReference>
<keyword evidence="7" id="KW-0106">Calcium</keyword>
<dbReference type="GO" id="GO:0001849">
    <property type="term" value="F:complement component C1q complex binding"/>
    <property type="evidence" value="ECO:0007669"/>
    <property type="project" value="TreeGrafter"/>
</dbReference>
<dbReference type="CDD" id="cd00152">
    <property type="entry name" value="PTX"/>
    <property type="match status" value="1"/>
</dbReference>
<evidence type="ECO:0000256" key="8">
    <source>
        <dbReference type="ARBA" id="ARBA00023157"/>
    </source>
</evidence>
<dbReference type="InParanoid" id="A0A383ZA21"/>
<evidence type="ECO:0000256" key="7">
    <source>
        <dbReference type="ARBA" id="ARBA00022837"/>
    </source>
</evidence>
<dbReference type="GO" id="GO:0006953">
    <property type="term" value="P:acute-phase response"/>
    <property type="evidence" value="ECO:0007669"/>
    <property type="project" value="UniProtKB-KW"/>
</dbReference>
<evidence type="ECO:0000256" key="4">
    <source>
        <dbReference type="ARBA" id="ARBA00022525"/>
    </source>
</evidence>
<dbReference type="Pfam" id="PF00354">
    <property type="entry name" value="Pentaxin"/>
    <property type="match status" value="1"/>
</dbReference>
<dbReference type="GO" id="GO:0005615">
    <property type="term" value="C:extracellular space"/>
    <property type="evidence" value="ECO:0007669"/>
    <property type="project" value="TreeGrafter"/>
</dbReference>
<name>A0A383ZA21_BALAC</name>
<keyword evidence="8 12" id="KW-1015">Disulfide bond</keyword>
<comment type="function">
    <text evidence="9">Displays several functions associated with host defense: it promotes agglutination, bacterial capsular swelling, phagocytosis and complement fixation through its calcium-dependent binding to phosphorylcholine. Can interact with DNA and histones and may scavenge nuclear material released from damaged circulating cells.</text>
</comment>
<evidence type="ECO:0000256" key="3">
    <source>
        <dbReference type="ARBA" id="ARBA00022486"/>
    </source>
</evidence>
<protein>
    <recommendedName>
        <fullName evidence="11">C-reactive protein</fullName>
    </recommendedName>
</protein>
<keyword evidence="3" id="KW-0011">Acute phase</keyword>
<evidence type="ECO:0000256" key="12">
    <source>
        <dbReference type="PROSITE-ProRule" id="PRU01172"/>
    </source>
</evidence>
<dbReference type="GO" id="GO:0030169">
    <property type="term" value="F:low-density lipoprotein particle binding"/>
    <property type="evidence" value="ECO:0007669"/>
    <property type="project" value="TreeGrafter"/>
</dbReference>
<evidence type="ECO:0000256" key="1">
    <source>
        <dbReference type="ARBA" id="ARBA00001913"/>
    </source>
</evidence>
<dbReference type="STRING" id="310752.A0A383ZA21"/>
<evidence type="ECO:0000256" key="2">
    <source>
        <dbReference type="ARBA" id="ARBA00004613"/>
    </source>
</evidence>
<dbReference type="Proteomes" id="UP001652580">
    <property type="component" value="Chromosome 1"/>
</dbReference>
<sequence length="262" mass="29470">MEKLSLYFLVIISLLSAFSQTADLVSAMESAGSFRDLLKHETRALYPQTFWSSVVFRSALDMHTKAFVFPKESDNSFVTLTAQLTKPLKAFTVCLHIYTDLTRDYSLFSYATRQQDNEILLFKGKTGVYSVSVGGADVFFKPPESSPTPMHFCVTWESTSGITELWVDGKPMVRRSMKRGYSLGTEASIVLGQEQDAFAGGFDKNQSLVGDIGDVNMWDYVLSPEEINTVYAGGTFSPNVLDWRALKYKTYGEVFVKRQLWP</sequence>
<feature type="domain" description="Pentraxin (PTX)" evidence="14">
    <location>
        <begin position="63"/>
        <end position="262"/>
    </location>
</feature>
<dbReference type="GeneID" id="103010637"/>
<reference evidence="15" key="1">
    <citation type="submission" date="2025-05" db="UniProtKB">
        <authorList>
            <consortium name="RefSeq"/>
        </authorList>
    </citation>
    <scope>NUCLEOTIDE SEQUENCE [LARGE SCALE GENOMIC DNA]</scope>
</reference>
<gene>
    <name evidence="16" type="primary">CRP</name>
</gene>
<dbReference type="AlphaFoldDB" id="A0A383ZA21"/>
<dbReference type="Gene3D" id="2.60.120.200">
    <property type="match status" value="1"/>
</dbReference>
<feature type="signal peptide" evidence="13">
    <location>
        <begin position="1"/>
        <end position="21"/>
    </location>
</feature>
<dbReference type="InterPro" id="IPR051005">
    <property type="entry name" value="Pentraxin_domain"/>
</dbReference>
<organism evidence="15 16">
    <name type="scientific">Balaenoptera acutorostrata</name>
    <name type="common">Common minke whale</name>
    <name type="synonym">Balaena rostrata</name>
    <dbReference type="NCBI Taxonomy" id="9767"/>
    <lineage>
        <taxon>Eukaryota</taxon>
        <taxon>Metazoa</taxon>
        <taxon>Chordata</taxon>
        <taxon>Craniata</taxon>
        <taxon>Vertebrata</taxon>
        <taxon>Euteleostomi</taxon>
        <taxon>Mammalia</taxon>
        <taxon>Eutheria</taxon>
        <taxon>Laurasiatheria</taxon>
        <taxon>Artiodactyla</taxon>
        <taxon>Whippomorpha</taxon>
        <taxon>Cetacea</taxon>
        <taxon>Mysticeti</taxon>
        <taxon>Balaenopteridae</taxon>
        <taxon>Balaenoptera</taxon>
    </lineage>
</organism>
<accession>A0A383ZA21</accession>
<comment type="similarity">
    <text evidence="10">Belongs to the pentraxin family.</text>
</comment>
<dbReference type="GO" id="GO:0046872">
    <property type="term" value="F:metal ion binding"/>
    <property type="evidence" value="ECO:0007669"/>
    <property type="project" value="UniProtKB-KW"/>
</dbReference>
<feature type="chain" id="PRO_5016640077" description="C-reactive protein" evidence="13">
    <location>
        <begin position="22"/>
        <end position="262"/>
    </location>
</feature>
<comment type="cofactor">
    <cofactor evidence="1">
        <name>Ca(2+)</name>
        <dbReference type="ChEBI" id="CHEBI:29108"/>
    </cofactor>
</comment>
<dbReference type="KEGG" id="bacu:103010637"/>
<evidence type="ECO:0000256" key="5">
    <source>
        <dbReference type="ARBA" id="ARBA00022723"/>
    </source>
</evidence>
<dbReference type="PRINTS" id="PR00895">
    <property type="entry name" value="PENTAXIN"/>
</dbReference>
<keyword evidence="15" id="KW-1185">Reference proteome</keyword>
<dbReference type="PROSITE" id="PS00289">
    <property type="entry name" value="PTX_1"/>
    <property type="match status" value="1"/>
</dbReference>
<dbReference type="PANTHER" id="PTHR45869">
    <property type="entry name" value="C-REACTIVE PROTEIN-RELATED"/>
    <property type="match status" value="1"/>
</dbReference>
<evidence type="ECO:0000256" key="13">
    <source>
        <dbReference type="SAM" id="SignalP"/>
    </source>
</evidence>
<comment type="subcellular location">
    <subcellularLocation>
        <location evidence="2">Secreted</location>
    </subcellularLocation>
</comment>
<dbReference type="PROSITE" id="PS51828">
    <property type="entry name" value="PTX_2"/>
    <property type="match status" value="1"/>
</dbReference>
<proteinExistence type="inferred from homology"/>
<evidence type="ECO:0000313" key="15">
    <source>
        <dbReference type="Proteomes" id="UP001652580"/>
    </source>
</evidence>
<dbReference type="InterPro" id="IPR013320">
    <property type="entry name" value="ConA-like_dom_sf"/>
</dbReference>
<evidence type="ECO:0000313" key="16">
    <source>
        <dbReference type="RefSeq" id="XP_007171861.1"/>
    </source>
</evidence>
<keyword evidence="5" id="KW-0479">Metal-binding</keyword>
<evidence type="ECO:0000259" key="14">
    <source>
        <dbReference type="PROSITE" id="PS51828"/>
    </source>
</evidence>
<dbReference type="SUPFAM" id="SSF49899">
    <property type="entry name" value="Concanavalin A-like lectins/glucanases"/>
    <property type="match status" value="1"/>
</dbReference>
<keyword evidence="4" id="KW-0964">Secreted</keyword>
<feature type="disulfide bond" evidence="12">
    <location>
        <begin position="94"/>
        <end position="153"/>
    </location>
</feature>
<evidence type="ECO:0000256" key="11">
    <source>
        <dbReference type="ARBA" id="ARBA00040546"/>
    </source>
</evidence>
<keyword evidence="6 13" id="KW-0732">Signal</keyword>
<dbReference type="SMART" id="SM00159">
    <property type="entry name" value="PTX"/>
    <property type="match status" value="1"/>
</dbReference>
<evidence type="ECO:0000256" key="10">
    <source>
        <dbReference type="ARBA" id="ARBA00038102"/>
    </source>
</evidence>
<evidence type="ECO:0000256" key="9">
    <source>
        <dbReference type="ARBA" id="ARBA00037561"/>
    </source>
</evidence>
<dbReference type="InterPro" id="IPR030476">
    <property type="entry name" value="Pentaxin_CS"/>
</dbReference>
<dbReference type="InterPro" id="IPR001759">
    <property type="entry name" value="PTX_dom"/>
</dbReference>
<reference evidence="16" key="2">
    <citation type="submission" date="2025-08" db="UniProtKB">
        <authorList>
            <consortium name="RefSeq"/>
        </authorList>
    </citation>
    <scope>IDENTIFICATION</scope>
</reference>
<dbReference type="FunFam" id="2.60.120.200:FF:000070">
    <property type="entry name" value="Serum amyloid P-component"/>
    <property type="match status" value="1"/>
</dbReference>
<dbReference type="PANTHER" id="PTHR45869:SF7">
    <property type="entry name" value="C-REACTIVE PROTEIN"/>
    <property type="match status" value="1"/>
</dbReference>
<dbReference type="RefSeq" id="XP_007171861.1">
    <property type="nucleotide sequence ID" value="XM_007171799.1"/>
</dbReference>